<feature type="compositionally biased region" description="Polar residues" evidence="1">
    <location>
        <begin position="542"/>
        <end position="555"/>
    </location>
</feature>
<evidence type="ECO:0000256" key="2">
    <source>
        <dbReference type="SAM" id="SignalP"/>
    </source>
</evidence>
<reference evidence="3 4" key="1">
    <citation type="journal article" date="2008" name="Nature">
        <title>The genome of the model beetle and pest Tribolium castaneum.</title>
        <authorList>
            <consortium name="Tribolium Genome Sequencing Consortium"/>
            <person name="Richards S."/>
            <person name="Gibbs R.A."/>
            <person name="Weinstock G.M."/>
            <person name="Brown S.J."/>
            <person name="Denell R."/>
            <person name="Beeman R.W."/>
            <person name="Gibbs R."/>
            <person name="Beeman R.W."/>
            <person name="Brown S.J."/>
            <person name="Bucher G."/>
            <person name="Friedrich M."/>
            <person name="Grimmelikhuijzen C.J."/>
            <person name="Klingler M."/>
            <person name="Lorenzen M."/>
            <person name="Richards S."/>
            <person name="Roth S."/>
            <person name="Schroder R."/>
            <person name="Tautz D."/>
            <person name="Zdobnov E.M."/>
            <person name="Muzny D."/>
            <person name="Gibbs R.A."/>
            <person name="Weinstock G.M."/>
            <person name="Attaway T."/>
            <person name="Bell S."/>
            <person name="Buhay C.J."/>
            <person name="Chandrabose M.N."/>
            <person name="Chavez D."/>
            <person name="Clerk-Blankenburg K.P."/>
            <person name="Cree A."/>
            <person name="Dao M."/>
            <person name="Davis C."/>
            <person name="Chacko J."/>
            <person name="Dinh H."/>
            <person name="Dugan-Rocha S."/>
            <person name="Fowler G."/>
            <person name="Garner T.T."/>
            <person name="Garnes J."/>
            <person name="Gnirke A."/>
            <person name="Hawes A."/>
            <person name="Hernandez J."/>
            <person name="Hines S."/>
            <person name="Holder M."/>
            <person name="Hume J."/>
            <person name="Jhangiani S.N."/>
            <person name="Joshi V."/>
            <person name="Khan Z.M."/>
            <person name="Jackson L."/>
            <person name="Kovar C."/>
            <person name="Kowis A."/>
            <person name="Lee S."/>
            <person name="Lewis L.R."/>
            <person name="Margolis J."/>
            <person name="Morgan M."/>
            <person name="Nazareth L.V."/>
            <person name="Nguyen N."/>
            <person name="Okwuonu G."/>
            <person name="Parker D."/>
            <person name="Richards S."/>
            <person name="Ruiz S.J."/>
            <person name="Santibanez J."/>
            <person name="Savard J."/>
            <person name="Scherer S.E."/>
            <person name="Schneider B."/>
            <person name="Sodergren E."/>
            <person name="Tautz D."/>
            <person name="Vattahil S."/>
            <person name="Villasana D."/>
            <person name="White C.S."/>
            <person name="Wright R."/>
            <person name="Park Y."/>
            <person name="Beeman R.W."/>
            <person name="Lord J."/>
            <person name="Oppert B."/>
            <person name="Lorenzen M."/>
            <person name="Brown S."/>
            <person name="Wang L."/>
            <person name="Savard J."/>
            <person name="Tautz D."/>
            <person name="Richards S."/>
            <person name="Weinstock G."/>
            <person name="Gibbs R.A."/>
            <person name="Liu Y."/>
            <person name="Worley K."/>
            <person name="Weinstock G."/>
            <person name="Elsik C.G."/>
            <person name="Reese J.T."/>
            <person name="Elhaik E."/>
            <person name="Landan G."/>
            <person name="Graur D."/>
            <person name="Arensburger P."/>
            <person name="Atkinson P."/>
            <person name="Beeman R.W."/>
            <person name="Beidler J."/>
            <person name="Brown S.J."/>
            <person name="Demuth J.P."/>
            <person name="Drury D.W."/>
            <person name="Du Y.Z."/>
            <person name="Fujiwara H."/>
            <person name="Lorenzen M."/>
            <person name="Maselli V."/>
            <person name="Osanai M."/>
            <person name="Park Y."/>
            <person name="Robertson H.M."/>
            <person name="Tu Z."/>
            <person name="Wang J.J."/>
            <person name="Wang S."/>
            <person name="Richards S."/>
            <person name="Song H."/>
            <person name="Zhang L."/>
            <person name="Sodergren E."/>
            <person name="Werner D."/>
            <person name="Stanke M."/>
            <person name="Morgenstern B."/>
            <person name="Solovyev V."/>
            <person name="Kosarev P."/>
            <person name="Brown G."/>
            <person name="Chen H.C."/>
            <person name="Ermolaeva O."/>
            <person name="Hlavina W."/>
            <person name="Kapustin Y."/>
            <person name="Kiryutin B."/>
            <person name="Kitts P."/>
            <person name="Maglott D."/>
            <person name="Pruitt K."/>
            <person name="Sapojnikov V."/>
            <person name="Souvorov A."/>
            <person name="Mackey A.J."/>
            <person name="Waterhouse R.M."/>
            <person name="Wyder S."/>
            <person name="Zdobnov E.M."/>
            <person name="Zdobnov E.M."/>
            <person name="Wyder S."/>
            <person name="Kriventseva E.V."/>
            <person name="Kadowaki T."/>
            <person name="Bork P."/>
            <person name="Aranda M."/>
            <person name="Bao R."/>
            <person name="Beermann A."/>
            <person name="Berns N."/>
            <person name="Bolognesi R."/>
            <person name="Bonneton F."/>
            <person name="Bopp D."/>
            <person name="Brown S.J."/>
            <person name="Bucher G."/>
            <person name="Butts T."/>
            <person name="Chaumot A."/>
            <person name="Denell R.E."/>
            <person name="Ferrier D.E."/>
            <person name="Friedrich M."/>
            <person name="Gordon C.M."/>
            <person name="Jindra M."/>
            <person name="Klingler M."/>
            <person name="Lan Q."/>
            <person name="Lattorff H.M."/>
            <person name="Laudet V."/>
            <person name="von Levetsow C."/>
            <person name="Liu Z."/>
            <person name="Lutz R."/>
            <person name="Lynch J.A."/>
            <person name="da Fonseca R.N."/>
            <person name="Posnien N."/>
            <person name="Reuter R."/>
            <person name="Roth S."/>
            <person name="Savard J."/>
            <person name="Schinko J.B."/>
            <person name="Schmitt C."/>
            <person name="Schoppmeier M."/>
            <person name="Schroder R."/>
            <person name="Shippy T.D."/>
            <person name="Simonnet F."/>
            <person name="Marques-Souza H."/>
            <person name="Tautz D."/>
            <person name="Tomoyasu Y."/>
            <person name="Trauner J."/>
            <person name="Van der Zee M."/>
            <person name="Vervoort M."/>
            <person name="Wittkopp N."/>
            <person name="Wimmer E.A."/>
            <person name="Yang X."/>
            <person name="Jones A.K."/>
            <person name="Sattelle D.B."/>
            <person name="Ebert P.R."/>
            <person name="Nelson D."/>
            <person name="Scott J.G."/>
            <person name="Beeman R.W."/>
            <person name="Muthukrishnan S."/>
            <person name="Kramer K.J."/>
            <person name="Arakane Y."/>
            <person name="Beeman R.W."/>
            <person name="Zhu Q."/>
            <person name="Hogenkamp D."/>
            <person name="Dixit R."/>
            <person name="Oppert B."/>
            <person name="Jiang H."/>
            <person name="Zou Z."/>
            <person name="Marshall J."/>
            <person name="Elpidina E."/>
            <person name="Vinokurov K."/>
            <person name="Oppert C."/>
            <person name="Zou Z."/>
            <person name="Evans J."/>
            <person name="Lu Z."/>
            <person name="Zhao P."/>
            <person name="Sumathipala N."/>
            <person name="Altincicek B."/>
            <person name="Vilcinskas A."/>
            <person name="Williams M."/>
            <person name="Hultmark D."/>
            <person name="Hetru C."/>
            <person name="Jiang H."/>
            <person name="Grimmelikhuijzen C.J."/>
            <person name="Hauser F."/>
            <person name="Cazzamali G."/>
            <person name="Williamson M."/>
            <person name="Park Y."/>
            <person name="Li B."/>
            <person name="Tanaka Y."/>
            <person name="Predel R."/>
            <person name="Neupert S."/>
            <person name="Schachtner J."/>
            <person name="Verleyen P."/>
            <person name="Raible F."/>
            <person name="Bork P."/>
            <person name="Friedrich M."/>
            <person name="Walden K.K."/>
            <person name="Robertson H.M."/>
            <person name="Angeli S."/>
            <person name="Foret S."/>
            <person name="Bucher G."/>
            <person name="Schuetz S."/>
            <person name="Maleszka R."/>
            <person name="Wimmer E.A."/>
            <person name="Beeman R.W."/>
            <person name="Lorenzen M."/>
            <person name="Tomoyasu Y."/>
            <person name="Miller S.C."/>
            <person name="Grossmann D."/>
            <person name="Bucher G."/>
        </authorList>
    </citation>
    <scope>NUCLEOTIDE SEQUENCE [LARGE SCALE GENOMIC DNA]</scope>
    <source>
        <strain evidence="3 4">Georgia GA2</strain>
    </source>
</reference>
<dbReference type="STRING" id="7070.D6WUE1"/>
<organism evidence="3 4">
    <name type="scientific">Tribolium castaneum</name>
    <name type="common">Red flour beetle</name>
    <dbReference type="NCBI Taxonomy" id="7070"/>
    <lineage>
        <taxon>Eukaryota</taxon>
        <taxon>Metazoa</taxon>
        <taxon>Ecdysozoa</taxon>
        <taxon>Arthropoda</taxon>
        <taxon>Hexapoda</taxon>
        <taxon>Insecta</taxon>
        <taxon>Pterygota</taxon>
        <taxon>Neoptera</taxon>
        <taxon>Endopterygota</taxon>
        <taxon>Coleoptera</taxon>
        <taxon>Polyphaga</taxon>
        <taxon>Cucujiformia</taxon>
        <taxon>Tenebrionidae</taxon>
        <taxon>Tenebrionidae incertae sedis</taxon>
        <taxon>Tribolium</taxon>
    </lineage>
</organism>
<feature type="signal peptide" evidence="2">
    <location>
        <begin position="1"/>
        <end position="22"/>
    </location>
</feature>
<gene>
    <name evidence="3" type="primary">AUGUSTUS-3.0.2_14538</name>
    <name evidence="3" type="ORF">TcasGA2_TC014538</name>
</gene>
<feature type="compositionally biased region" description="Low complexity" evidence="1">
    <location>
        <begin position="733"/>
        <end position="746"/>
    </location>
</feature>
<dbReference type="InParanoid" id="D6WUE1"/>
<dbReference type="OrthoDB" id="6382824at2759"/>
<dbReference type="Proteomes" id="UP000007266">
    <property type="component" value="Linkage group 7"/>
</dbReference>
<feature type="region of interest" description="Disordered" evidence="1">
    <location>
        <begin position="1207"/>
        <end position="1269"/>
    </location>
</feature>
<feature type="region of interest" description="Disordered" evidence="1">
    <location>
        <begin position="1096"/>
        <end position="1139"/>
    </location>
</feature>
<evidence type="ECO:0000256" key="1">
    <source>
        <dbReference type="SAM" id="MobiDB-lite"/>
    </source>
</evidence>
<feature type="chain" id="PRO_5007310848" evidence="2">
    <location>
        <begin position="23"/>
        <end position="1596"/>
    </location>
</feature>
<evidence type="ECO:0000313" key="3">
    <source>
        <dbReference type="EMBL" id="EFA07298.2"/>
    </source>
</evidence>
<feature type="compositionally biased region" description="Low complexity" evidence="1">
    <location>
        <begin position="1115"/>
        <end position="1129"/>
    </location>
</feature>
<feature type="compositionally biased region" description="Polar residues" evidence="1">
    <location>
        <begin position="1208"/>
        <end position="1217"/>
    </location>
</feature>
<proteinExistence type="predicted"/>
<feature type="region of interest" description="Disordered" evidence="1">
    <location>
        <begin position="1453"/>
        <end position="1475"/>
    </location>
</feature>
<feature type="compositionally biased region" description="Basic and acidic residues" evidence="1">
    <location>
        <begin position="1247"/>
        <end position="1257"/>
    </location>
</feature>
<feature type="region of interest" description="Disordered" evidence="1">
    <location>
        <begin position="901"/>
        <end position="981"/>
    </location>
</feature>
<dbReference type="KEGG" id="tca:661928"/>
<dbReference type="EMBL" id="KQ971352">
    <property type="protein sequence ID" value="EFA07298.2"/>
    <property type="molecule type" value="Genomic_DNA"/>
</dbReference>
<evidence type="ECO:0000313" key="4">
    <source>
        <dbReference type="Proteomes" id="UP000007266"/>
    </source>
</evidence>
<protein>
    <submittedName>
        <fullName evidence="3">Uncharacterized protein</fullName>
    </submittedName>
</protein>
<feature type="region of interest" description="Disordered" evidence="1">
    <location>
        <begin position="465"/>
        <end position="625"/>
    </location>
</feature>
<dbReference type="HOGENOM" id="CLU_245063_0_0_1"/>
<reference evidence="3 4" key="2">
    <citation type="journal article" date="2010" name="Nucleic Acids Res.">
        <title>BeetleBase in 2010: revisions to provide comprehensive genomic information for Tribolium castaneum.</title>
        <authorList>
            <person name="Kim H.S."/>
            <person name="Murphy T."/>
            <person name="Xia J."/>
            <person name="Caragea D."/>
            <person name="Park Y."/>
            <person name="Beeman R.W."/>
            <person name="Lorenzen M.D."/>
            <person name="Butcher S."/>
            <person name="Manak J.R."/>
            <person name="Brown S.J."/>
        </authorList>
    </citation>
    <scope>GENOME REANNOTATION</scope>
    <source>
        <strain evidence="3 4">Georgia GA2</strain>
    </source>
</reference>
<dbReference type="FunCoup" id="D6WUE1">
    <property type="interactions" value="1"/>
</dbReference>
<keyword evidence="4" id="KW-1185">Reference proteome</keyword>
<sequence length="1596" mass="182504">MILRNFHWIILLSVHLFCTITAQNDKSYDENDWIPITPSNAANPKEAQGRVLNLETPNQNFFPENEYVRKPAPTQQYLRETGFNKAANTRQPKPDHPYKFEPVVPLQTAQYVPQNQFIQQQVQPQFIQPVQHLPYVQPQTVQIQQVQQEPVQIQPIPQIQRPAQEPTLNQQLVAPPQSNQNYYNTVKNNQQKSVPLNYQALNLATINRELLGAIQNQNVNQITTTTTTKPKEEKETIQLLYVPLENLKSSQPVTQRVTTPKQVEAPRKEKQISRLENHRLSHLTTDIQDDFIRQALAAHKLQQQLQSGQPVVLQTTTTPKPKKRKANQPPLAVFMEKQGKAEVKDVLNLLKDAKSISVQDSVGPNSPPIFVGPSNIEPEGYAKFPLPYLSTVQGNRIERKVEQLPFFVAPLSYKTPEGYSKIPLPSPHVGSVVVSTKDQLHEKHPEYVQPQTAQNQIVQDFDVKQPFPDYRDEPRPNPYLLNQANEFVGGFPNIPPNYDDYQSGPKVNEPQQDYPQTPVKEFVPDYQDSPPRNYQTEDKTNDGNNFQSPDYQTNDGKGPNQDTKELIRNYDIPSVPVESKASFTPNYQEEARPENQYQSSIGPESKPSFTPNYQNDEKPQNQYQNDYVTPKAQPNVYNYDQGSVRQTTEANPQNQFRYQNQESEYRAPQYNTRQDPLRQGINPYEIQQINNQFGREKEERPEVLRSTTPVITTKNYDYDIPTTTRTRSRSRFRGLTSAAATTPTTPSTVADDKYTVLEEFAIQPKTTTAKYTTEVETIPAKVYKLEPEQPVFVQTQAPAKHVLNQDTLDQQILQISKPQPVAPEPVVYHQNQYPQEQEQYPPHNPYLPGLINNLQDQAVRPLLVPNLLVPTTEKLTTVPPPSIEEVRVTTTEAPRIETTTIRRNRGRQRAHSRFSTTQAPRRTASRRRPNYTRPTTERQHVRTTTETPDYEPTKRGTSQRQRFRTRGRPIQKEEPATERVLQTTETGFKQPPLEGGFQASSGDPQSYMQYDHVVENQQVITAKPEETPYKDYHQVYSLPPQTQPTERPFEEVSTTSKPVVDVKVTHSVPDRSQEPSNEDRYVRVQSGGVIHNNKHDEATQRTPARTRGRARIRSRFSSTTPRPTTTTTEKLQKQEEQDEDYGFIRKPSYERAPQVVTQQPLQLYSASYQEIPRTIIQVEDDSHTKQTQDYDTTSPVPVQFVGQIRPKYTTTEAQEPSTEAPKSRGRVRIRVPSRKATSQQQQSYNELKSHRYDDQVTRRSSNVVRTRGRGKSHFKLPEQMTVKDDEHDVEGGNYPASYLKNRELTTERPSSFQITIDPSDEEDQVPHSSLYSPQIIKSTDTQWVEATNFPKVNELETEDKQTFVTIQEEQTTLPYEESETETETAQTEPITTTEAIDTTTIKIRKIGRRRGVWKLVKHRPVDSFDTAESQNYFSVINAFESVEKVNDKFSETVKPTTTTTTEAPSTTTTPTTTSTESSIFDTLYNFLGLASKASQLPGSKTKISFQKEEVTTTTVSPTFPEEITEEITTQEMGNHEVETFAPETTTTTTTEASIKNYDIEPWEERDVKTSTSTEVSHETEICFKGRCVKSKDDDSS</sequence>
<name>D6WUE1_TRICA</name>
<feature type="compositionally biased region" description="Basic residues" evidence="1">
    <location>
        <begin position="1223"/>
        <end position="1233"/>
    </location>
</feature>
<dbReference type="OMA" id="QNTENDP"/>
<keyword evidence="2" id="KW-0732">Signal</keyword>
<accession>D6WUE1</accession>
<feature type="compositionally biased region" description="Basic residues" evidence="1">
    <location>
        <begin position="902"/>
        <end position="912"/>
    </location>
</feature>
<feature type="compositionally biased region" description="Polar residues" evidence="1">
    <location>
        <begin position="595"/>
        <end position="625"/>
    </location>
</feature>
<feature type="compositionally biased region" description="Polar residues" evidence="1">
    <location>
        <begin position="1235"/>
        <end position="1246"/>
    </location>
</feature>
<feature type="region of interest" description="Disordered" evidence="1">
    <location>
        <begin position="726"/>
        <end position="746"/>
    </location>
</feature>
<feature type="region of interest" description="Disordered" evidence="1">
    <location>
        <begin position="1370"/>
        <end position="1389"/>
    </location>
</feature>
<feature type="compositionally biased region" description="Basic residues" evidence="1">
    <location>
        <begin position="1104"/>
        <end position="1114"/>
    </location>
</feature>